<feature type="compositionally biased region" description="Polar residues" evidence="3">
    <location>
        <begin position="67"/>
        <end position="88"/>
    </location>
</feature>
<keyword evidence="5" id="KW-0378">Hydrolase</keyword>
<dbReference type="PANTHER" id="PTHR21015:SF22">
    <property type="entry name" value="GLYCOSYLTRANSFERASE"/>
    <property type="match status" value="1"/>
</dbReference>
<comment type="caution">
    <text evidence="5">The sequence shown here is derived from an EMBL/GenBank/DDBJ whole genome shotgun (WGS) entry which is preliminary data.</text>
</comment>
<dbReference type="PANTHER" id="PTHR21015">
    <property type="entry name" value="UDP-N-ACETYLGLUCOSAMINE--N-ACETYLMURAMYL-(PENTAPEPTIDE) PYROPHOSPHORYL-UNDECAPRENOL N-ACETYLGLUCOSAMINE TRANSFERASE 1"/>
    <property type="match status" value="1"/>
</dbReference>
<proteinExistence type="predicted"/>
<feature type="domain" description="Glycosyl transferase family 28 C-terminal" evidence="4">
    <location>
        <begin position="272"/>
        <end position="360"/>
    </location>
</feature>
<dbReference type="GO" id="GO:0016758">
    <property type="term" value="F:hexosyltransferase activity"/>
    <property type="evidence" value="ECO:0007669"/>
    <property type="project" value="InterPro"/>
</dbReference>
<evidence type="ECO:0000256" key="2">
    <source>
        <dbReference type="PIRSR" id="PIRSR620023-2"/>
    </source>
</evidence>
<dbReference type="Gene3D" id="3.40.50.2000">
    <property type="entry name" value="Glycogen Phosphorylase B"/>
    <property type="match status" value="1"/>
</dbReference>
<evidence type="ECO:0000256" key="1">
    <source>
        <dbReference type="PIRSR" id="PIRSR620023-1"/>
    </source>
</evidence>
<gene>
    <name evidence="5" type="primary">pseG</name>
    <name evidence="5" type="ORF">N5D41_16810</name>
</gene>
<feature type="binding site" evidence="2">
    <location>
        <position position="189"/>
    </location>
    <ligand>
        <name>substrate</name>
    </ligand>
</feature>
<dbReference type="NCBIfam" id="TIGR03590">
    <property type="entry name" value="PseG"/>
    <property type="match status" value="1"/>
</dbReference>
<dbReference type="Gene3D" id="3.40.50.11190">
    <property type="match status" value="1"/>
</dbReference>
<dbReference type="InterPro" id="IPR020023">
    <property type="entry name" value="PseG"/>
</dbReference>
<accession>A0AA42IPK0</accession>
<dbReference type="SUPFAM" id="SSF53756">
    <property type="entry name" value="UDP-Glycosyltransferase/glycogen phosphorylase"/>
    <property type="match status" value="1"/>
</dbReference>
<dbReference type="EC" id="3.6.1.57" evidence="5"/>
<evidence type="ECO:0000259" key="4">
    <source>
        <dbReference type="Pfam" id="PF04101"/>
    </source>
</evidence>
<name>A0AA42IPK0_9GAMM</name>
<feature type="active site" description="Proton acceptor" evidence="1">
    <location>
        <position position="20"/>
    </location>
</feature>
<evidence type="ECO:0000313" key="6">
    <source>
        <dbReference type="Proteomes" id="UP001161137"/>
    </source>
</evidence>
<dbReference type="AlphaFoldDB" id="A0AA42IPK0"/>
<dbReference type="Pfam" id="PF04101">
    <property type="entry name" value="Glyco_tran_28_C"/>
    <property type="match status" value="1"/>
</dbReference>
<dbReference type="RefSeq" id="WP_196460836.1">
    <property type="nucleotide sequence ID" value="NZ_JACFYY010000018.1"/>
</dbReference>
<reference evidence="5" key="1">
    <citation type="submission" date="2022-09" db="EMBL/GenBank/DDBJ databases">
        <title>Intensive care unit water sources are persistently colonized with multi-drug resistant bacteria and are the site of extensive horizontal gene transfer of antibiotic resistance genes.</title>
        <authorList>
            <person name="Diorio-Toth L."/>
        </authorList>
    </citation>
    <scope>NUCLEOTIDE SEQUENCE</scope>
    <source>
        <strain evidence="5">GD03863</strain>
    </source>
</reference>
<feature type="binding site" evidence="2">
    <location>
        <position position="296"/>
    </location>
    <ligand>
        <name>substrate</name>
    </ligand>
</feature>
<sequence>MRTINVVFRADASLQIGTGHIMRCLALADALNERGATCHFVCREHAGNSISYLRNRGYEVHVLPATPEQSSEQQPKISLNASSDTKLSNPPHARWLGTTQQQDADECAPILSELRPDWLIVDHYALDSRWEATLQPHYAKLMVIDDLADRPHLCDLLLDQTFGRDPDDYKSRVPATCTLLCGAQYALLRPEFAELRTYSLKRRQSAPLDHLLITMGGIDKDNATGRVLEALQQTSLPAHCKITIVMGAAAPWLDAIRLQADQLPWATEVRVNVCDMARLMADSDLAIGAAGSTSWERCCLGIPTVMVVLADNQREVAAGLERSGAAQVLQGTQQITSHLPAMLDALVSSPLQRAAISHAAALIADGSGLSKVIGFLEQ</sequence>
<feature type="region of interest" description="Disordered" evidence="3">
    <location>
        <begin position="65"/>
        <end position="88"/>
    </location>
</feature>
<dbReference type="EMBL" id="JAOCDH010000019">
    <property type="protein sequence ID" value="MDH0703145.1"/>
    <property type="molecule type" value="Genomic_DNA"/>
</dbReference>
<evidence type="ECO:0000256" key="3">
    <source>
        <dbReference type="SAM" id="MobiDB-lite"/>
    </source>
</evidence>
<dbReference type="InterPro" id="IPR007235">
    <property type="entry name" value="Glyco_trans_28_C"/>
</dbReference>
<evidence type="ECO:0000313" key="5">
    <source>
        <dbReference type="EMBL" id="MDH0703145.1"/>
    </source>
</evidence>
<dbReference type="Proteomes" id="UP001161137">
    <property type="component" value="Unassembled WGS sequence"/>
</dbReference>
<protein>
    <submittedName>
        <fullName evidence="5">UDP-2,4-diacetamido-2,4, 6-trideoxy-beta-L-altropyranose hydrolase</fullName>
        <ecNumber evidence="5">3.6.1.57</ecNumber>
    </submittedName>
</protein>
<dbReference type="GO" id="GO:0016787">
    <property type="term" value="F:hydrolase activity"/>
    <property type="evidence" value="ECO:0007669"/>
    <property type="project" value="UniProtKB-KW"/>
</dbReference>
<organism evidence="5 6">
    <name type="scientific">Ectopseudomonas toyotomiensis</name>
    <dbReference type="NCBI Taxonomy" id="554344"/>
    <lineage>
        <taxon>Bacteria</taxon>
        <taxon>Pseudomonadati</taxon>
        <taxon>Pseudomonadota</taxon>
        <taxon>Gammaproteobacteria</taxon>
        <taxon>Pseudomonadales</taxon>
        <taxon>Pseudomonadaceae</taxon>
        <taxon>Ectopseudomonas</taxon>
    </lineage>
</organism>